<proteinExistence type="predicted"/>
<keyword evidence="2" id="KW-1185">Reference proteome</keyword>
<sequence length="126" mass="13143">MNFLGRITARWLVGLLAILTVLAHVADAGRTAGSGYNLGQPVLSSGDHADPVLVSNGPQVDLRLRAGDTQPPPDGSSADDAMLSARRGFIPTGKGRIARFVGTVPSVRRASFVPGQRAPPTVFSRA</sequence>
<dbReference type="RefSeq" id="WP_126697455.1">
    <property type="nucleotide sequence ID" value="NZ_RWKW01000001.1"/>
</dbReference>
<organism evidence="1 2">
    <name type="scientific">Aquibium carbonis</name>
    <dbReference type="NCBI Taxonomy" id="2495581"/>
    <lineage>
        <taxon>Bacteria</taxon>
        <taxon>Pseudomonadati</taxon>
        <taxon>Pseudomonadota</taxon>
        <taxon>Alphaproteobacteria</taxon>
        <taxon>Hyphomicrobiales</taxon>
        <taxon>Phyllobacteriaceae</taxon>
        <taxon>Aquibium</taxon>
    </lineage>
</organism>
<dbReference type="Proteomes" id="UP000278398">
    <property type="component" value="Unassembled WGS sequence"/>
</dbReference>
<reference evidence="1 2" key="1">
    <citation type="submission" date="2018-12" db="EMBL/GenBank/DDBJ databases">
        <title>Mesorhizobium carbonis sp. nov., isolated from coal mine water.</title>
        <authorList>
            <person name="Xin W."/>
            <person name="Xu Z."/>
            <person name="Xiang F."/>
            <person name="Zhang J."/>
            <person name="Xi L."/>
            <person name="Liu J."/>
        </authorList>
    </citation>
    <scope>NUCLEOTIDE SEQUENCE [LARGE SCALE GENOMIC DNA]</scope>
    <source>
        <strain evidence="1 2">B2.3</strain>
    </source>
</reference>
<accession>A0A3S0GC84</accession>
<dbReference type="AlphaFoldDB" id="A0A3S0GC84"/>
<evidence type="ECO:0000313" key="2">
    <source>
        <dbReference type="Proteomes" id="UP000278398"/>
    </source>
</evidence>
<evidence type="ECO:0000313" key="1">
    <source>
        <dbReference type="EMBL" id="RST88489.1"/>
    </source>
</evidence>
<gene>
    <name evidence="1" type="ORF">EJC49_00330</name>
</gene>
<dbReference type="EMBL" id="RWKW01000001">
    <property type="protein sequence ID" value="RST88489.1"/>
    <property type="molecule type" value="Genomic_DNA"/>
</dbReference>
<comment type="caution">
    <text evidence="1">The sequence shown here is derived from an EMBL/GenBank/DDBJ whole genome shotgun (WGS) entry which is preliminary data.</text>
</comment>
<name>A0A3S0GC84_9HYPH</name>
<protein>
    <submittedName>
        <fullName evidence="1">Uncharacterized protein</fullName>
    </submittedName>
</protein>